<reference evidence="2" key="1">
    <citation type="submission" date="2019-04" db="EMBL/GenBank/DDBJ databases">
        <title>Evolution of Biomass-Degrading Anaerobic Consortia Revealed by Metagenomics.</title>
        <authorList>
            <person name="Peng X."/>
        </authorList>
    </citation>
    <scope>NUCLEOTIDE SEQUENCE</scope>
    <source>
        <strain evidence="2">SIG12</strain>
    </source>
</reference>
<proteinExistence type="predicted"/>
<gene>
    <name evidence="2" type="ORF">E7Z73_05895</name>
</gene>
<organism evidence="2 3">
    <name type="scientific">Methanobrevibacter millerae</name>
    <dbReference type="NCBI Taxonomy" id="230361"/>
    <lineage>
        <taxon>Archaea</taxon>
        <taxon>Methanobacteriati</taxon>
        <taxon>Methanobacteriota</taxon>
        <taxon>Methanomada group</taxon>
        <taxon>Methanobacteria</taxon>
        <taxon>Methanobacteriales</taxon>
        <taxon>Methanobacteriaceae</taxon>
        <taxon>Methanobrevibacter</taxon>
    </lineage>
</organism>
<dbReference type="EMBL" id="SUTE01000042">
    <property type="protein sequence ID" value="MBE6505257.1"/>
    <property type="molecule type" value="Genomic_DNA"/>
</dbReference>
<evidence type="ECO:0000256" key="1">
    <source>
        <dbReference type="SAM" id="Coils"/>
    </source>
</evidence>
<evidence type="ECO:0000313" key="2">
    <source>
        <dbReference type="EMBL" id="MBE6505257.1"/>
    </source>
</evidence>
<evidence type="ECO:0000313" key="3">
    <source>
        <dbReference type="Proteomes" id="UP000762703"/>
    </source>
</evidence>
<protein>
    <submittedName>
        <fullName evidence="2">Uncharacterized protein</fullName>
    </submittedName>
</protein>
<dbReference type="RefSeq" id="WP_303736898.1">
    <property type="nucleotide sequence ID" value="NZ_SUTE01000042.1"/>
</dbReference>
<feature type="coiled-coil region" evidence="1">
    <location>
        <begin position="50"/>
        <end position="84"/>
    </location>
</feature>
<dbReference type="AlphaFoldDB" id="A0A8T3VBY5"/>
<dbReference type="Proteomes" id="UP000762703">
    <property type="component" value="Unassembled WGS sequence"/>
</dbReference>
<sequence>MARPKQFKNPRLVNFQMEQEDYEKLETRVSNISNFFRKCATEYLETETDLEELKISRLENQKQIDELKIENQFLDEKILEIETRQKENQENQQVLNELLTTAEKVYNNEFINAGGLPMDRVKAIAGVKYPVKKFIKELKAYGIETIKKGGVKNSKIINENDAKPKPIKDESNPLLKLVNRFNYEYNIKNRSFMYGEYGKQRFFNERMNVYIARCNNDGVDFSEFKELVLVD</sequence>
<accession>A0A8T3VBY5</accession>
<name>A0A8T3VBY5_9EURY</name>
<keyword evidence="1" id="KW-0175">Coiled coil</keyword>
<comment type="caution">
    <text evidence="2">The sequence shown here is derived from an EMBL/GenBank/DDBJ whole genome shotgun (WGS) entry which is preliminary data.</text>
</comment>